<evidence type="ECO:0000256" key="1">
    <source>
        <dbReference type="SAM" id="MobiDB-lite"/>
    </source>
</evidence>
<accession>A0A2M4DIB7</accession>
<dbReference type="EMBL" id="GGFL01013123">
    <property type="protein sequence ID" value="MBW77301.1"/>
    <property type="molecule type" value="Transcribed_RNA"/>
</dbReference>
<dbReference type="AlphaFoldDB" id="A0A2M4DIB7"/>
<feature type="chain" id="PRO_5014960650" evidence="2">
    <location>
        <begin position="26"/>
        <end position="97"/>
    </location>
</feature>
<reference evidence="3" key="1">
    <citation type="submission" date="2018-01" db="EMBL/GenBank/DDBJ databases">
        <title>An insight into the sialome of Amazonian anophelines.</title>
        <authorList>
            <person name="Ribeiro J.M."/>
            <person name="Scarpassa V."/>
            <person name="Calvo E."/>
        </authorList>
    </citation>
    <scope>NUCLEOTIDE SEQUENCE</scope>
</reference>
<sequence>MVFQRFTLYFFCSLFLSLLLSIALALLSSWSWECVIRMATNNGGPTQCAIDSDRRPQSVLRCVSPPPGGDSERRSQQERPIAPQMHTHTHLNGVSVS</sequence>
<name>A0A2M4DIB7_ANODA</name>
<keyword evidence="2" id="KW-0732">Signal</keyword>
<organism evidence="3">
    <name type="scientific">Anopheles darlingi</name>
    <name type="common">Mosquito</name>
    <dbReference type="NCBI Taxonomy" id="43151"/>
    <lineage>
        <taxon>Eukaryota</taxon>
        <taxon>Metazoa</taxon>
        <taxon>Ecdysozoa</taxon>
        <taxon>Arthropoda</taxon>
        <taxon>Hexapoda</taxon>
        <taxon>Insecta</taxon>
        <taxon>Pterygota</taxon>
        <taxon>Neoptera</taxon>
        <taxon>Endopterygota</taxon>
        <taxon>Diptera</taxon>
        <taxon>Nematocera</taxon>
        <taxon>Culicoidea</taxon>
        <taxon>Culicidae</taxon>
        <taxon>Anophelinae</taxon>
        <taxon>Anopheles</taxon>
    </lineage>
</organism>
<evidence type="ECO:0000313" key="3">
    <source>
        <dbReference type="EMBL" id="MBW77301.1"/>
    </source>
</evidence>
<proteinExistence type="predicted"/>
<feature type="signal peptide" evidence="2">
    <location>
        <begin position="1"/>
        <end position="25"/>
    </location>
</feature>
<protein>
    <submittedName>
        <fullName evidence="3">Putative secreted protein</fullName>
    </submittedName>
</protein>
<feature type="region of interest" description="Disordered" evidence="1">
    <location>
        <begin position="57"/>
        <end position="97"/>
    </location>
</feature>
<evidence type="ECO:0000256" key="2">
    <source>
        <dbReference type="SAM" id="SignalP"/>
    </source>
</evidence>